<accession>A0AAU6Q751</accession>
<dbReference type="RefSeq" id="WP_162865860.1">
    <property type="nucleotide sequence ID" value="NZ_CP149783.1"/>
</dbReference>
<reference evidence="1" key="1">
    <citation type="submission" date="2024-03" db="EMBL/GenBank/DDBJ databases">
        <title>Deinococcus weizhi sp. nov., isolated from human skin.</title>
        <authorList>
            <person name="Wei Z."/>
            <person name="Tian F."/>
            <person name="Yang C."/>
            <person name="Xin L.T."/>
            <person name="Wen Z.J."/>
            <person name="Lan K.C."/>
            <person name="Yu L."/>
            <person name="Zhe W."/>
            <person name="Dan F.D."/>
            <person name="Jun W."/>
            <person name="Rui Z."/>
            <person name="Yong X.J."/>
            <person name="Ting Y."/>
            <person name="Wei X."/>
            <person name="Xu Z.G."/>
            <person name="Xin Z."/>
            <person name="Dong F.G."/>
            <person name="Ni X.M."/>
            <person name="Zheng M.G."/>
            <person name="Chun Y."/>
            <person name="Qian W.X."/>
        </authorList>
    </citation>
    <scope>NUCLEOTIDE SEQUENCE</scope>
    <source>
        <strain evidence="1">VB142</strain>
    </source>
</reference>
<evidence type="ECO:0000313" key="1">
    <source>
        <dbReference type="EMBL" id="WYF46456.1"/>
    </source>
</evidence>
<protein>
    <submittedName>
        <fullName evidence="1">Uncharacterized protein</fullName>
    </submittedName>
</protein>
<sequence length="92" mass="9916">MGILNDQAQLTTVTVPDRDATGQPYVRTVWDASITLNVSAHHPDESIAHGHARHDHPGVAVLIAYLRAWKVVAPDADGPIQPSSSLQVKGEF</sequence>
<gene>
    <name evidence="1" type="ORF">WDJ50_15495</name>
</gene>
<name>A0AAU6Q751_9DEIO</name>
<dbReference type="EMBL" id="CP149783">
    <property type="protein sequence ID" value="WYF46456.1"/>
    <property type="molecule type" value="Genomic_DNA"/>
</dbReference>
<dbReference type="AlphaFoldDB" id="A0AAU6Q751"/>
<organism evidence="1">
    <name type="scientific">Deinococcus sp. VB142</name>
    <dbReference type="NCBI Taxonomy" id="3112952"/>
    <lineage>
        <taxon>Bacteria</taxon>
        <taxon>Thermotogati</taxon>
        <taxon>Deinococcota</taxon>
        <taxon>Deinococci</taxon>
        <taxon>Deinococcales</taxon>
        <taxon>Deinococcaceae</taxon>
        <taxon>Deinococcus</taxon>
    </lineage>
</organism>
<proteinExistence type="predicted"/>